<feature type="region of interest" description="Disordered" evidence="1">
    <location>
        <begin position="1"/>
        <end position="53"/>
    </location>
</feature>
<protein>
    <submittedName>
        <fullName evidence="2">Uncharacterized protein</fullName>
    </submittedName>
</protein>
<evidence type="ECO:0000313" key="3">
    <source>
        <dbReference type="Proteomes" id="UP000050164"/>
    </source>
</evidence>
<proteinExistence type="predicted"/>
<evidence type="ECO:0000313" key="2">
    <source>
        <dbReference type="EMBL" id="CKT46228.1"/>
    </source>
</evidence>
<accession>A0A655AQ07</accession>
<feature type="compositionally biased region" description="Basic residues" evidence="1">
    <location>
        <begin position="73"/>
        <end position="89"/>
    </location>
</feature>
<sequence length="188" mass="19894">MDLPRRRSREKPSAGSQPAPGGFASQALHRPGHGVSRPDPGRQPGADPRGGEVRLHQGVQVLHLRYVVDSPGHHPRHGRPGPHHPHPGAHGRGDQQAGPHSTRAAAGPGPRAHARGAGQRDGHHPGEGAGNPAIRPRADLVGPDHRRRGRQPAWRFHRRQRGGGGRRRGVLHFAAGSTAVGAGHALRA</sequence>
<name>A0A655AQ07_MYCTX</name>
<reference evidence="2 3" key="1">
    <citation type="submission" date="2015-03" db="EMBL/GenBank/DDBJ databases">
        <authorList>
            <consortium name="Pathogen Informatics"/>
        </authorList>
    </citation>
    <scope>NUCLEOTIDE SEQUENCE [LARGE SCALE GENOMIC DNA]</scope>
    <source>
        <strain evidence="2 3">Bir 185</strain>
    </source>
</reference>
<gene>
    <name evidence="2" type="ORF">ERS027659_04440</name>
</gene>
<dbReference type="Proteomes" id="UP000050164">
    <property type="component" value="Unassembled WGS sequence"/>
</dbReference>
<organism evidence="2 3">
    <name type="scientific">Mycobacterium tuberculosis</name>
    <dbReference type="NCBI Taxonomy" id="1773"/>
    <lineage>
        <taxon>Bacteria</taxon>
        <taxon>Bacillati</taxon>
        <taxon>Actinomycetota</taxon>
        <taxon>Actinomycetes</taxon>
        <taxon>Mycobacteriales</taxon>
        <taxon>Mycobacteriaceae</taxon>
        <taxon>Mycobacterium</taxon>
        <taxon>Mycobacterium tuberculosis complex</taxon>
    </lineage>
</organism>
<feature type="region of interest" description="Disordered" evidence="1">
    <location>
        <begin position="69"/>
        <end position="168"/>
    </location>
</feature>
<evidence type="ECO:0000256" key="1">
    <source>
        <dbReference type="SAM" id="MobiDB-lite"/>
    </source>
</evidence>
<dbReference type="EMBL" id="CNFT01001611">
    <property type="protein sequence ID" value="CKT46228.1"/>
    <property type="molecule type" value="Genomic_DNA"/>
</dbReference>
<dbReference type="AlphaFoldDB" id="A0A655AQ07"/>
<feature type="compositionally biased region" description="Low complexity" evidence="1">
    <location>
        <begin position="103"/>
        <end position="117"/>
    </location>
</feature>
<feature type="compositionally biased region" description="Basic residues" evidence="1">
    <location>
        <begin position="145"/>
        <end position="168"/>
    </location>
</feature>